<dbReference type="AlphaFoldDB" id="A0A2Z5ZLW8"/>
<keyword evidence="1" id="KW-0489">Methyltransferase</keyword>
<proteinExistence type="predicted"/>
<dbReference type="Proteomes" id="UP000270034">
    <property type="component" value="Chromosome"/>
</dbReference>
<accession>A0A2Z5ZLW8</accession>
<organism evidence="1 2">
    <name type="scientific">Acetobacter orientalis</name>
    <dbReference type="NCBI Taxonomy" id="146474"/>
    <lineage>
        <taxon>Bacteria</taxon>
        <taxon>Pseudomonadati</taxon>
        <taxon>Pseudomonadota</taxon>
        <taxon>Alphaproteobacteria</taxon>
        <taxon>Acetobacterales</taxon>
        <taxon>Acetobacteraceae</taxon>
        <taxon>Acetobacter</taxon>
    </lineage>
</organism>
<keyword evidence="1" id="KW-0808">Transferase</keyword>
<dbReference type="KEGG" id="aot:AcetOri_orf04095"/>
<sequence>MKYHFGGTPLWGAPLTDCTFSQNLAYNSVGDDAFFILSHHAATSFMANDQIQNLG</sequence>
<reference evidence="1 2" key="1">
    <citation type="submission" date="2018-02" db="EMBL/GenBank/DDBJ databases">
        <title>Acetobacter orientalis genome.</title>
        <authorList>
            <person name="Nakashima N."/>
            <person name="Tamura T."/>
        </authorList>
    </citation>
    <scope>NUCLEOTIDE SEQUENCE [LARGE SCALE GENOMIC DNA]</scope>
    <source>
        <strain evidence="1 2">FAN1</strain>
    </source>
</reference>
<dbReference type="GO" id="GO:0008168">
    <property type="term" value="F:methyltransferase activity"/>
    <property type="evidence" value="ECO:0007669"/>
    <property type="project" value="UniProtKB-KW"/>
</dbReference>
<gene>
    <name evidence="1" type="ORF">AcetOrient_orf04095</name>
</gene>
<protein>
    <submittedName>
        <fullName evidence="1">N2,N2-dimethylguanosine tRNA methyltransferase</fullName>
    </submittedName>
</protein>
<name>A0A2Z5ZLW8_9PROT</name>
<dbReference type="EMBL" id="AP018515">
    <property type="protein sequence ID" value="BBC81037.1"/>
    <property type="molecule type" value="Genomic_DNA"/>
</dbReference>
<evidence type="ECO:0000313" key="1">
    <source>
        <dbReference type="EMBL" id="BBC81037.1"/>
    </source>
</evidence>
<evidence type="ECO:0000313" key="2">
    <source>
        <dbReference type="Proteomes" id="UP000270034"/>
    </source>
</evidence>
<dbReference type="GO" id="GO:0032259">
    <property type="term" value="P:methylation"/>
    <property type="evidence" value="ECO:0007669"/>
    <property type="project" value="UniProtKB-KW"/>
</dbReference>